<dbReference type="STRING" id="72004.ENSBMUP00000011476"/>
<reference evidence="20 21" key="1">
    <citation type="journal article" date="2012" name="Nat. Genet.">
        <title>The yak genome and adaptation to life at high altitude.</title>
        <authorList>
            <person name="Qiu Q."/>
            <person name="Zhang G."/>
            <person name="Ma T."/>
            <person name="Qian W."/>
            <person name="Wang J."/>
            <person name="Ye Z."/>
            <person name="Cao C."/>
            <person name="Hu Q."/>
            <person name="Kim J."/>
            <person name="Larkin D.M."/>
            <person name="Auvil L."/>
            <person name="Capitanu B."/>
            <person name="Ma J."/>
            <person name="Lewin H.A."/>
            <person name="Qian X."/>
            <person name="Lang Y."/>
            <person name="Zhou R."/>
            <person name="Wang L."/>
            <person name="Wang K."/>
            <person name="Xia J."/>
            <person name="Liao S."/>
            <person name="Pan S."/>
            <person name="Lu X."/>
            <person name="Hou H."/>
            <person name="Wang Y."/>
            <person name="Zang X."/>
            <person name="Yin Y."/>
            <person name="Ma H."/>
            <person name="Zhang J."/>
            <person name="Wang Z."/>
            <person name="Zhang Y."/>
            <person name="Zhang D."/>
            <person name="Yonezawa T."/>
            <person name="Hasegawa M."/>
            <person name="Zhong Y."/>
            <person name="Liu W."/>
            <person name="Zhang Y."/>
            <person name="Huang Z."/>
            <person name="Zhang S."/>
            <person name="Long R."/>
            <person name="Yang H."/>
            <person name="Wang J."/>
            <person name="Lenstra J.A."/>
            <person name="Cooper D.N."/>
            <person name="Wu Y."/>
            <person name="Wang J."/>
            <person name="Shi P."/>
            <person name="Wang J."/>
            <person name="Liu J."/>
        </authorList>
    </citation>
    <scope>NUCLEOTIDE SEQUENCE [LARGE SCALE GENOMIC DNA]</scope>
    <source>
        <strain evidence="21">yakQH1</strain>
    </source>
</reference>
<evidence type="ECO:0000256" key="6">
    <source>
        <dbReference type="ARBA" id="ARBA00022801"/>
    </source>
</evidence>
<dbReference type="InterPro" id="IPR017853">
    <property type="entry name" value="GH"/>
</dbReference>
<feature type="region of interest" description="Disordered" evidence="19">
    <location>
        <begin position="1"/>
        <end position="30"/>
    </location>
</feature>
<dbReference type="InterPro" id="IPR001360">
    <property type="entry name" value="Glyco_hydro_1"/>
</dbReference>
<comment type="catalytic activity">
    <reaction evidence="2">
        <text>a beta-D-glucosyl-(1&lt;-&gt;1')-N-acylsphing-4-enine + H2O = an N-acylsphing-4-enine + D-glucose</text>
        <dbReference type="Rhea" id="RHEA:13269"/>
        <dbReference type="ChEBI" id="CHEBI:4167"/>
        <dbReference type="ChEBI" id="CHEBI:15377"/>
        <dbReference type="ChEBI" id="CHEBI:22801"/>
        <dbReference type="ChEBI" id="CHEBI:52639"/>
        <dbReference type="EC" id="3.2.1.45"/>
    </reaction>
    <physiologicalReaction direction="left-to-right" evidence="2">
        <dbReference type="Rhea" id="RHEA:13270"/>
    </physiologicalReaction>
</comment>
<dbReference type="PANTHER" id="PTHR10353">
    <property type="entry name" value="GLYCOSYL HYDROLASE"/>
    <property type="match status" value="1"/>
</dbReference>
<dbReference type="GO" id="GO:0005829">
    <property type="term" value="C:cytosol"/>
    <property type="evidence" value="ECO:0007669"/>
    <property type="project" value="TreeGrafter"/>
</dbReference>
<dbReference type="GO" id="GO:0008422">
    <property type="term" value="F:beta-glucosidase activity"/>
    <property type="evidence" value="ECO:0007669"/>
    <property type="project" value="UniProtKB-EC"/>
</dbReference>
<evidence type="ECO:0000256" key="8">
    <source>
        <dbReference type="ARBA" id="ARBA00033698"/>
    </source>
</evidence>
<dbReference type="GO" id="GO:0016052">
    <property type="term" value="P:carbohydrate catabolic process"/>
    <property type="evidence" value="ECO:0007669"/>
    <property type="project" value="UniProtKB-ARBA"/>
</dbReference>
<comment type="similarity">
    <text evidence="14">Belongs to the glycosyl hydrolase 1 family. Klotho subfamily.</text>
</comment>
<name>L8IGL5_9CETA</name>
<evidence type="ECO:0000256" key="5">
    <source>
        <dbReference type="ARBA" id="ARBA00012744"/>
    </source>
</evidence>
<comment type="catalytic activity">
    <reaction evidence="8">
        <text>a beta-D-galactosyl-(1&lt;-&gt;1')-N-acylsphing-4-enine + H2O = an N-acylsphing-4-enine + D-galactose</text>
        <dbReference type="Rhea" id="RHEA:14297"/>
        <dbReference type="ChEBI" id="CHEBI:4139"/>
        <dbReference type="ChEBI" id="CHEBI:15377"/>
        <dbReference type="ChEBI" id="CHEBI:18390"/>
        <dbReference type="ChEBI" id="CHEBI:52639"/>
        <dbReference type="EC" id="3.2.1.46"/>
    </reaction>
    <physiologicalReaction direction="left-to-right" evidence="8">
        <dbReference type="Rhea" id="RHEA:14298"/>
    </physiologicalReaction>
</comment>
<dbReference type="GO" id="GO:0004565">
    <property type="term" value="F:beta-galactosidase activity"/>
    <property type="evidence" value="ECO:0007669"/>
    <property type="project" value="TreeGrafter"/>
</dbReference>
<dbReference type="GO" id="GO:0004348">
    <property type="term" value="F:glucosylceramidase activity"/>
    <property type="evidence" value="ECO:0007669"/>
    <property type="project" value="UniProtKB-EC"/>
</dbReference>
<evidence type="ECO:0000256" key="3">
    <source>
        <dbReference type="ARBA" id="ARBA00012657"/>
    </source>
</evidence>
<organism evidence="20 21">
    <name type="scientific">Bos mutus</name>
    <name type="common">wild yak</name>
    <dbReference type="NCBI Taxonomy" id="72004"/>
    <lineage>
        <taxon>Eukaryota</taxon>
        <taxon>Metazoa</taxon>
        <taxon>Chordata</taxon>
        <taxon>Craniata</taxon>
        <taxon>Vertebrata</taxon>
        <taxon>Euteleostomi</taxon>
        <taxon>Mammalia</taxon>
        <taxon>Eutheria</taxon>
        <taxon>Laurasiatheria</taxon>
        <taxon>Artiodactyla</taxon>
        <taxon>Ruminantia</taxon>
        <taxon>Pecora</taxon>
        <taxon>Bovidae</taxon>
        <taxon>Bovinae</taxon>
        <taxon>Bos</taxon>
    </lineage>
</organism>
<protein>
    <recommendedName>
        <fullName evidence="15">Cytosolic beta-glucosidase</fullName>
        <ecNumber evidence="5">3.2.1.21</ecNumber>
        <ecNumber evidence="4">3.2.1.45</ecNumber>
        <ecNumber evidence="3">3.2.1.46</ecNumber>
    </recommendedName>
    <alternativeName>
        <fullName evidence="16">Cytosolic galactosylceramidase</fullName>
    </alternativeName>
    <alternativeName>
        <fullName evidence="18">Cytosolic glucosylceramidase</fullName>
    </alternativeName>
    <alternativeName>
        <fullName evidence="17">Cytosolic glycosylceramidase</fullName>
    </alternativeName>
</protein>
<evidence type="ECO:0000256" key="9">
    <source>
        <dbReference type="ARBA" id="ARBA00048813"/>
    </source>
</evidence>
<keyword evidence="7" id="KW-0326">Glycosidase</keyword>
<proteinExistence type="inferred from homology"/>
<evidence type="ECO:0000256" key="12">
    <source>
        <dbReference type="ARBA" id="ARBA00051666"/>
    </source>
</evidence>
<evidence type="ECO:0000256" key="4">
    <source>
        <dbReference type="ARBA" id="ARBA00012658"/>
    </source>
</evidence>
<dbReference type="EC" id="3.2.1.21" evidence="5"/>
<dbReference type="EC" id="3.2.1.46" evidence="3"/>
<dbReference type="GO" id="GO:0046477">
    <property type="term" value="P:glycosylceramide catabolic process"/>
    <property type="evidence" value="ECO:0007669"/>
    <property type="project" value="TreeGrafter"/>
</dbReference>
<feature type="compositionally biased region" description="Polar residues" evidence="19">
    <location>
        <begin position="637"/>
        <end position="649"/>
    </location>
</feature>
<dbReference type="GO" id="GO:0016020">
    <property type="term" value="C:membrane"/>
    <property type="evidence" value="ECO:0007669"/>
    <property type="project" value="GOC"/>
</dbReference>
<dbReference type="PRINTS" id="PR00131">
    <property type="entry name" value="GLHYDRLASE1"/>
</dbReference>
<comment type="catalytic activity">
    <reaction evidence="9">
        <text>beta-D-galactosyl-(1&lt;-&gt;1)-sphing-4-enine + H2O = sphing-4-enine + D-galactose</text>
        <dbReference type="Rhea" id="RHEA:43908"/>
        <dbReference type="ChEBI" id="CHEBI:4139"/>
        <dbReference type="ChEBI" id="CHEBI:15377"/>
        <dbReference type="ChEBI" id="CHEBI:57756"/>
        <dbReference type="ChEBI" id="CHEBI:57934"/>
    </reaction>
    <physiologicalReaction direction="left-to-right" evidence="9">
        <dbReference type="Rhea" id="RHEA:43909"/>
    </physiologicalReaction>
</comment>
<evidence type="ECO:0000256" key="18">
    <source>
        <dbReference type="ARBA" id="ARBA00083229"/>
    </source>
</evidence>
<comment type="catalytic activity">
    <reaction evidence="12">
        <text>beta-D-glucosyl-(1&lt;-&gt;1)-N-octadecanoylsphing-4-enine + H2O = N-octadecanoylsphing-4-enine + D-glucose</text>
        <dbReference type="Rhea" id="RHEA:59284"/>
        <dbReference type="ChEBI" id="CHEBI:4167"/>
        <dbReference type="ChEBI" id="CHEBI:15377"/>
        <dbReference type="ChEBI" id="CHEBI:72961"/>
        <dbReference type="ChEBI" id="CHEBI:84719"/>
    </reaction>
    <physiologicalReaction direction="left-to-right" evidence="12">
        <dbReference type="Rhea" id="RHEA:59285"/>
    </physiologicalReaction>
</comment>
<dbReference type="Gene3D" id="3.20.20.80">
    <property type="entry name" value="Glycosidases"/>
    <property type="match status" value="2"/>
</dbReference>
<evidence type="ECO:0000256" key="14">
    <source>
        <dbReference type="ARBA" id="ARBA00060858"/>
    </source>
</evidence>
<feature type="region of interest" description="Disordered" evidence="19">
    <location>
        <begin position="637"/>
        <end position="664"/>
    </location>
</feature>
<dbReference type="PROSITE" id="PS00653">
    <property type="entry name" value="GLYCOSYL_HYDROL_F1_2"/>
    <property type="match status" value="1"/>
</dbReference>
<evidence type="ECO:0000256" key="13">
    <source>
        <dbReference type="ARBA" id="ARBA00052085"/>
    </source>
</evidence>
<evidence type="ECO:0000256" key="2">
    <source>
        <dbReference type="ARBA" id="ARBA00001013"/>
    </source>
</evidence>
<dbReference type="GO" id="GO:0004336">
    <property type="term" value="F:galactosylceramidase activity"/>
    <property type="evidence" value="ECO:0007669"/>
    <property type="project" value="UniProtKB-EC"/>
</dbReference>
<evidence type="ECO:0000256" key="10">
    <source>
        <dbReference type="ARBA" id="ARBA00050809"/>
    </source>
</evidence>
<evidence type="ECO:0000256" key="1">
    <source>
        <dbReference type="ARBA" id="ARBA00000448"/>
    </source>
</evidence>
<dbReference type="Proteomes" id="UP000011080">
    <property type="component" value="Unassembled WGS sequence"/>
</dbReference>
<evidence type="ECO:0000256" key="17">
    <source>
        <dbReference type="ARBA" id="ARBA00081896"/>
    </source>
</evidence>
<evidence type="ECO:0000256" key="16">
    <source>
        <dbReference type="ARBA" id="ARBA00079026"/>
    </source>
</evidence>
<feature type="compositionally biased region" description="Polar residues" evidence="19">
    <location>
        <begin position="16"/>
        <end position="26"/>
    </location>
</feature>
<dbReference type="InterPro" id="IPR033132">
    <property type="entry name" value="GH_1_N_CS"/>
</dbReference>
<dbReference type="EC" id="3.2.1.45" evidence="4"/>
<dbReference type="FunFam" id="3.20.20.80:FF:000011">
    <property type="entry name" value="Cytosolic beta-glucosidase"/>
    <property type="match status" value="1"/>
</dbReference>
<evidence type="ECO:0000256" key="19">
    <source>
        <dbReference type="SAM" id="MobiDB-lite"/>
    </source>
</evidence>
<evidence type="ECO:0000256" key="7">
    <source>
        <dbReference type="ARBA" id="ARBA00023295"/>
    </source>
</evidence>
<comment type="catalytic activity">
    <reaction evidence="1">
        <text>Hydrolysis of terminal, non-reducing beta-D-glucosyl residues with release of beta-D-glucose.</text>
        <dbReference type="EC" id="3.2.1.21"/>
    </reaction>
</comment>
<dbReference type="EMBL" id="JH881270">
    <property type="protein sequence ID" value="ELR55421.1"/>
    <property type="molecule type" value="Genomic_DNA"/>
</dbReference>
<evidence type="ECO:0000313" key="21">
    <source>
        <dbReference type="Proteomes" id="UP000011080"/>
    </source>
</evidence>
<accession>L8IGL5</accession>
<keyword evidence="6" id="KW-0378">Hydrolase</keyword>
<gene>
    <name evidence="20" type="ORF">M91_04072</name>
</gene>
<evidence type="ECO:0000256" key="15">
    <source>
        <dbReference type="ARBA" id="ARBA00068094"/>
    </source>
</evidence>
<comment type="catalytic activity">
    <reaction evidence="10">
        <text>beta-D-galactosyl-(1&lt;-&gt;1')-N-octadecanoylsphing-4-enine + H2O = N-octadecanoylsphing-4-enine + D-galactose</text>
        <dbReference type="Rhea" id="RHEA:59292"/>
        <dbReference type="ChEBI" id="CHEBI:4139"/>
        <dbReference type="ChEBI" id="CHEBI:15377"/>
        <dbReference type="ChEBI" id="CHEBI:72961"/>
        <dbReference type="ChEBI" id="CHEBI:84720"/>
    </reaction>
    <physiologicalReaction direction="left-to-right" evidence="10">
        <dbReference type="Rhea" id="RHEA:59293"/>
    </physiologicalReaction>
</comment>
<dbReference type="SUPFAM" id="SSF51445">
    <property type="entry name" value="(Trans)glycosidases"/>
    <property type="match status" value="2"/>
</dbReference>
<evidence type="ECO:0000313" key="20">
    <source>
        <dbReference type="EMBL" id="ELR55421.1"/>
    </source>
</evidence>
<sequence length="826" mass="92385">MQCQEETPWTERPPLTRSTRQPSPLRTSAIPVDAEGPLQISPLRAPWVFAFVDFSYLSPSLPSPPARAPCQPVLPEGPLALDPGIYSAAVSQPHLCRKRGVCRGLKILSTPISFPIKTTKGKANQLIPYRQSFECGQRSVAVLNGRIWCAVVPRRDTGKVVGSQRDYCVVLKAVAIQAKSFNQAPFLFAYSLTIRDFSQDESSLTVCATAGLCLKGASLLPECPGRLSLKHMAFPAGFGWGAATSAYQVEGGWDADGKGPCVWDTFTHQGGERVFKNQTGDVACGSYTLWEEDLKCIKQLGLTHYRFSLSWSRLLPDGTTGIDYYNKIIDDLLANGVRPIVTLYHFDLPQALEDQGGWLSEAIIESFNKYARFCFSTFGDRVKQWITINEPNIFAVTAYEFGVFPPGVPHVGTKAYQAAHNLIKAHARSWHSYDSLFRKEQKGMVSLSIFAGWAEPADPYSASDQEAVKRAMAFQLDLFAKPIFIDGDYPEVVKSQVALMSKKQGYSSSRLPEFTEEEKRMIKGTADFFAVQYYTTRLVKNQENRKGELGLLQDVEVEVFPDPSWISLNWVCVVPWGIRKLLKYIKDTYNNPVIYITENGFPQGDPTSFDDTQRWEYFRQTFQELFKGASRSYDLGQSSDAPYPASQQRKGAEVTDQFAETPPSSQALKKPWFLLRNMKMVPDLLLCSSVRCGTRPVHRGDGNSCSALVHIHHTLRDTFSKLACGTNARKSALNCVPGRLTLSSFVGLERDSHKHSAESAIQLDKVNLQVYCAWSLLDNFEWNQGYSSRFGLFHVDFEDPARPRVPYTSAKEYAKIIRNNGLEGLP</sequence>
<evidence type="ECO:0000256" key="11">
    <source>
        <dbReference type="ARBA" id="ARBA00051414"/>
    </source>
</evidence>
<dbReference type="Pfam" id="PF00232">
    <property type="entry name" value="Glyco_hydro_1"/>
    <property type="match status" value="2"/>
</dbReference>
<dbReference type="AlphaFoldDB" id="L8IGL5"/>
<comment type="catalytic activity">
    <reaction evidence="13">
        <text>beta-D-glucosyl-(1&lt;-&gt;1)-sphing-4-enine + H2O = sphing-4-enine + D-glucose</text>
        <dbReference type="Rhea" id="RHEA:59288"/>
        <dbReference type="ChEBI" id="CHEBI:4167"/>
        <dbReference type="ChEBI" id="CHEBI:15377"/>
        <dbReference type="ChEBI" id="CHEBI:57756"/>
        <dbReference type="ChEBI" id="CHEBI:83992"/>
    </reaction>
    <physiologicalReaction direction="left-to-right" evidence="13">
        <dbReference type="Rhea" id="RHEA:59289"/>
    </physiologicalReaction>
</comment>
<comment type="catalytic activity">
    <reaction evidence="11">
        <text>a beta-D-xylosyl-(1&lt;-&gt;1')-N-acylsphing-4-enine + cholesterol = cholesteryl 3-beta-D-xyloside + an N-acylsphing-4-enine</text>
        <dbReference type="Rhea" id="RHEA:70239"/>
        <dbReference type="ChEBI" id="CHEBI:16113"/>
        <dbReference type="ChEBI" id="CHEBI:52639"/>
        <dbReference type="ChEBI" id="CHEBI:189067"/>
        <dbReference type="ChEBI" id="CHEBI:189068"/>
    </reaction>
    <physiologicalReaction direction="left-to-right" evidence="11">
        <dbReference type="Rhea" id="RHEA:70240"/>
    </physiologicalReaction>
    <physiologicalReaction direction="right-to-left" evidence="11">
        <dbReference type="Rhea" id="RHEA:70241"/>
    </physiologicalReaction>
</comment>
<dbReference type="PANTHER" id="PTHR10353:SF291">
    <property type="entry name" value="CYTOSOLIC BETA-GLUCOSIDASE"/>
    <property type="match status" value="1"/>
</dbReference>